<evidence type="ECO:0000256" key="8">
    <source>
        <dbReference type="ARBA" id="ARBA00023077"/>
    </source>
</evidence>
<dbReference type="GO" id="GO:0006826">
    <property type="term" value="P:iron ion transport"/>
    <property type="evidence" value="ECO:0007669"/>
    <property type="project" value="UniProtKB-KW"/>
</dbReference>
<sequence length="836" mass="88763">MKTTRPGSPLRLSASALALATIAGLAAPAMAEEAAPPAADAASPSMEEIIVTARKKDETLQEVPLTVTALGGATLEKYNVTKVADVVSRVPTLNVQVGGSGSGGQISLRGVGSSNISAAFDSAVAIDFDGVQISTMRIVQSGFFDTAQIEVLKGPQSLFFGKSASAGVLSLKSANPTSTWQMGGKAGYEFEEHGYLVNGYVSGPVTDTLGIRVAAQYNDATRYITLQPGPVYANGKYRGLRDFVGRVTAAWEPSDAFRANLKVQYNNSRGDGANGPGDVYCGKNGRADEVYLLGGAVAIPAGYDCKINGQPYYPDIAPALAAKLPTSGAPITSVAPYSKSDLWFSRLSMDLKLGDKFTLTSVTGYVDLNAFDVDNYSYAGLGPAFSLIPGVPLSAIAPALAASNGAGVQLGVGTGTPLNQTQQFTQELRLASKLDGPFNFMIGAFYEHRRSVFDTAQQILPISFIAPDPVTGYTSDYRKRIVTKGDAWSVFASANFDITDQLELSGGLRYTKEKRNQIIDVPYTHAFLAAAFVPSGFRAGPIRFDDDNFSPEVSLRYKINPDVNVYASYKTGFKSGGIDNSALPTLGLLNLNSSDPAVKAAAESSLKYKSETAKGGEIGIKSQLDNRTMTLNASAFYYVFKDLQVQNFDAVAIQFITLNAGEVTTKGAEVNWSWRTPVEGLALSANLAYTRAKFTKTFLSGLGQDLKGRDAPRAPHWAGNFAFDYAAPVSDALELGLSGNFTFTSSYLAAQDSNDDYKQDGYVTLDGSISIGAPGGRWKLALVGTNLTNKLWVNTAGGRPFLTPASAATASLPAGDDKVLTMNRGRQLFLEASFKF</sequence>
<evidence type="ECO:0000256" key="7">
    <source>
        <dbReference type="ARBA" id="ARBA00023065"/>
    </source>
</evidence>
<dbReference type="RefSeq" id="WP_169494701.1">
    <property type="nucleotide sequence ID" value="NZ_JABBGM010000010.1"/>
</dbReference>
<dbReference type="Proteomes" id="UP000583556">
    <property type="component" value="Unassembled WGS sequence"/>
</dbReference>
<evidence type="ECO:0000313" key="17">
    <source>
        <dbReference type="Proteomes" id="UP000583556"/>
    </source>
</evidence>
<evidence type="ECO:0000256" key="9">
    <source>
        <dbReference type="ARBA" id="ARBA00023136"/>
    </source>
</evidence>
<keyword evidence="8 12" id="KW-0798">TonB box</keyword>
<dbReference type="InterPro" id="IPR039426">
    <property type="entry name" value="TonB-dep_rcpt-like"/>
</dbReference>
<evidence type="ECO:0000259" key="14">
    <source>
        <dbReference type="Pfam" id="PF00593"/>
    </source>
</evidence>
<accession>A0A7Y0GBT8</accession>
<keyword evidence="3 11" id="KW-1134">Transmembrane beta strand</keyword>
<proteinExistence type="inferred from homology"/>
<dbReference type="PANTHER" id="PTHR32552">
    <property type="entry name" value="FERRICHROME IRON RECEPTOR-RELATED"/>
    <property type="match status" value="1"/>
</dbReference>
<evidence type="ECO:0000256" key="12">
    <source>
        <dbReference type="RuleBase" id="RU003357"/>
    </source>
</evidence>
<feature type="signal peptide" evidence="13">
    <location>
        <begin position="1"/>
        <end position="31"/>
    </location>
</feature>
<feature type="chain" id="PRO_5031162744" evidence="13">
    <location>
        <begin position="32"/>
        <end position="836"/>
    </location>
</feature>
<evidence type="ECO:0000256" key="5">
    <source>
        <dbReference type="ARBA" id="ARBA00022692"/>
    </source>
</evidence>
<keyword evidence="6" id="KW-0408">Iron</keyword>
<organism evidence="16 17">
    <name type="scientific">Novosphingobium olei</name>
    <dbReference type="NCBI Taxonomy" id="2728851"/>
    <lineage>
        <taxon>Bacteria</taxon>
        <taxon>Pseudomonadati</taxon>
        <taxon>Pseudomonadota</taxon>
        <taxon>Alphaproteobacteria</taxon>
        <taxon>Sphingomonadales</taxon>
        <taxon>Sphingomonadaceae</taxon>
        <taxon>Novosphingobium</taxon>
    </lineage>
</organism>
<dbReference type="Gene3D" id="2.40.170.20">
    <property type="entry name" value="TonB-dependent receptor, beta-barrel domain"/>
    <property type="match status" value="2"/>
</dbReference>
<evidence type="ECO:0000256" key="13">
    <source>
        <dbReference type="SAM" id="SignalP"/>
    </source>
</evidence>
<comment type="similarity">
    <text evidence="11 12">Belongs to the TonB-dependent receptor family.</text>
</comment>
<keyword evidence="17" id="KW-1185">Reference proteome</keyword>
<dbReference type="InterPro" id="IPR000531">
    <property type="entry name" value="Beta-barrel_TonB"/>
</dbReference>
<dbReference type="GO" id="GO:0009279">
    <property type="term" value="C:cell outer membrane"/>
    <property type="evidence" value="ECO:0007669"/>
    <property type="project" value="UniProtKB-SubCell"/>
</dbReference>
<dbReference type="CDD" id="cd01347">
    <property type="entry name" value="ligand_gated_channel"/>
    <property type="match status" value="1"/>
</dbReference>
<feature type="domain" description="TonB-dependent receptor plug" evidence="15">
    <location>
        <begin position="60"/>
        <end position="168"/>
    </location>
</feature>
<keyword evidence="13" id="KW-0732">Signal</keyword>
<evidence type="ECO:0000256" key="1">
    <source>
        <dbReference type="ARBA" id="ARBA00004571"/>
    </source>
</evidence>
<keyword evidence="5 11" id="KW-0812">Transmembrane</keyword>
<name>A0A7Y0GBT8_9SPHN</name>
<evidence type="ECO:0000256" key="10">
    <source>
        <dbReference type="ARBA" id="ARBA00023237"/>
    </source>
</evidence>
<dbReference type="Pfam" id="PF00593">
    <property type="entry name" value="TonB_dep_Rec_b-barrel"/>
    <property type="match status" value="1"/>
</dbReference>
<dbReference type="EMBL" id="JABBGM010000010">
    <property type="protein sequence ID" value="NML95498.1"/>
    <property type="molecule type" value="Genomic_DNA"/>
</dbReference>
<keyword evidence="2 11" id="KW-0813">Transport</keyword>
<evidence type="ECO:0000256" key="4">
    <source>
        <dbReference type="ARBA" id="ARBA00022496"/>
    </source>
</evidence>
<comment type="caution">
    <text evidence="16">The sequence shown here is derived from an EMBL/GenBank/DDBJ whole genome shotgun (WGS) entry which is preliminary data.</text>
</comment>
<dbReference type="InterPro" id="IPR012910">
    <property type="entry name" value="Plug_dom"/>
</dbReference>
<dbReference type="PROSITE" id="PS52016">
    <property type="entry name" value="TONB_DEPENDENT_REC_3"/>
    <property type="match status" value="1"/>
</dbReference>
<comment type="subcellular location">
    <subcellularLocation>
        <location evidence="1 11">Cell outer membrane</location>
        <topology evidence="1 11">Multi-pass membrane protein</topology>
    </subcellularLocation>
</comment>
<keyword evidence="16" id="KW-0675">Receptor</keyword>
<dbReference type="PANTHER" id="PTHR32552:SF81">
    <property type="entry name" value="TONB-DEPENDENT OUTER MEMBRANE RECEPTOR"/>
    <property type="match status" value="1"/>
</dbReference>
<evidence type="ECO:0000256" key="11">
    <source>
        <dbReference type="PROSITE-ProRule" id="PRU01360"/>
    </source>
</evidence>
<keyword evidence="9 11" id="KW-0472">Membrane</keyword>
<dbReference type="InterPro" id="IPR036942">
    <property type="entry name" value="Beta-barrel_TonB_sf"/>
</dbReference>
<keyword evidence="10 11" id="KW-0998">Cell outer membrane</keyword>
<reference evidence="16 17" key="1">
    <citation type="submission" date="2020-04" db="EMBL/GenBank/DDBJ databases">
        <title>Novosphingobium sp. TW-4 isolated from soil.</title>
        <authorList>
            <person name="Dahal R.H."/>
            <person name="Chaudhary D.K."/>
        </authorList>
    </citation>
    <scope>NUCLEOTIDE SEQUENCE [LARGE SCALE GENOMIC DNA]</scope>
    <source>
        <strain evidence="16 17">TW-4</strain>
    </source>
</reference>
<keyword evidence="4" id="KW-0410">Iron transport</keyword>
<evidence type="ECO:0000256" key="6">
    <source>
        <dbReference type="ARBA" id="ARBA00023004"/>
    </source>
</evidence>
<protein>
    <submittedName>
        <fullName evidence="16">TonB-dependent receptor</fullName>
    </submittedName>
</protein>
<evidence type="ECO:0000256" key="3">
    <source>
        <dbReference type="ARBA" id="ARBA00022452"/>
    </source>
</evidence>
<feature type="domain" description="TonB-dependent receptor-like beta-barrel" evidence="14">
    <location>
        <begin position="332"/>
        <end position="787"/>
    </location>
</feature>
<dbReference type="SUPFAM" id="SSF56935">
    <property type="entry name" value="Porins"/>
    <property type="match status" value="1"/>
</dbReference>
<evidence type="ECO:0000256" key="2">
    <source>
        <dbReference type="ARBA" id="ARBA00022448"/>
    </source>
</evidence>
<dbReference type="AlphaFoldDB" id="A0A7Y0GBT8"/>
<dbReference type="Pfam" id="PF07715">
    <property type="entry name" value="Plug"/>
    <property type="match status" value="1"/>
</dbReference>
<gene>
    <name evidence="16" type="ORF">HHL27_17620</name>
</gene>
<evidence type="ECO:0000259" key="15">
    <source>
        <dbReference type="Pfam" id="PF07715"/>
    </source>
</evidence>
<keyword evidence="7" id="KW-0406">Ion transport</keyword>
<evidence type="ECO:0000313" key="16">
    <source>
        <dbReference type="EMBL" id="NML95498.1"/>
    </source>
</evidence>